<feature type="non-terminal residue" evidence="2">
    <location>
        <position position="189"/>
    </location>
</feature>
<keyword evidence="3" id="KW-1185">Reference proteome</keyword>
<feature type="domain" description="MULE transposase" evidence="1">
    <location>
        <begin position="13"/>
        <end position="81"/>
    </location>
</feature>
<evidence type="ECO:0000313" key="2">
    <source>
        <dbReference type="EMBL" id="CAG8709493.1"/>
    </source>
</evidence>
<dbReference type="OrthoDB" id="2348750at2759"/>
<sequence>MSSDQIKQWLEFADVVLNDNTSATNRYEMALSLFLVQIKEATRGSALQVIFTDADPALIAAIHDEFLTTNALNCMFHIAQNIPLNLKNYLKDNYDEFIRDFFEVQQINFVIIFEYRRILSIACLLPNSPIYQSKKLEFTMSSYSSEYSFVLSSFEDTQISIRKKQPKKRRISEYLEEFSTLETFKFCDK</sequence>
<proteinExistence type="predicted"/>
<reference evidence="2" key="1">
    <citation type="submission" date="2021-06" db="EMBL/GenBank/DDBJ databases">
        <authorList>
            <person name="Kallberg Y."/>
            <person name="Tangrot J."/>
            <person name="Rosling A."/>
        </authorList>
    </citation>
    <scope>NUCLEOTIDE SEQUENCE</scope>
    <source>
        <strain evidence="2">MA453B</strain>
    </source>
</reference>
<dbReference type="InterPro" id="IPR018289">
    <property type="entry name" value="MULE_transposase_dom"/>
</dbReference>
<evidence type="ECO:0000313" key="3">
    <source>
        <dbReference type="Proteomes" id="UP000789405"/>
    </source>
</evidence>
<organism evidence="2 3">
    <name type="scientific">Dentiscutata erythropus</name>
    <dbReference type="NCBI Taxonomy" id="1348616"/>
    <lineage>
        <taxon>Eukaryota</taxon>
        <taxon>Fungi</taxon>
        <taxon>Fungi incertae sedis</taxon>
        <taxon>Mucoromycota</taxon>
        <taxon>Glomeromycotina</taxon>
        <taxon>Glomeromycetes</taxon>
        <taxon>Diversisporales</taxon>
        <taxon>Gigasporaceae</taxon>
        <taxon>Dentiscutata</taxon>
    </lineage>
</organism>
<dbReference type="AlphaFoldDB" id="A0A9N9HW38"/>
<dbReference type="Proteomes" id="UP000789405">
    <property type="component" value="Unassembled WGS sequence"/>
</dbReference>
<gene>
    <name evidence="2" type="ORF">DERYTH_LOCUS13487</name>
</gene>
<protein>
    <submittedName>
        <fullName evidence="2">3968_t:CDS:1</fullName>
    </submittedName>
</protein>
<dbReference type="PANTHER" id="PTHR47718">
    <property type="entry name" value="OS01G0519700 PROTEIN"/>
    <property type="match status" value="1"/>
</dbReference>
<name>A0A9N9HW38_9GLOM</name>
<comment type="caution">
    <text evidence="2">The sequence shown here is derived from an EMBL/GenBank/DDBJ whole genome shotgun (WGS) entry which is preliminary data.</text>
</comment>
<evidence type="ECO:0000259" key="1">
    <source>
        <dbReference type="Pfam" id="PF10551"/>
    </source>
</evidence>
<dbReference type="PANTHER" id="PTHR47718:SF6">
    <property type="entry name" value="PROTEIN FAR1-RELATED SEQUENCE"/>
    <property type="match status" value="1"/>
</dbReference>
<dbReference type="EMBL" id="CAJVPY010009505">
    <property type="protein sequence ID" value="CAG8709493.1"/>
    <property type="molecule type" value="Genomic_DNA"/>
</dbReference>
<accession>A0A9N9HW38</accession>
<dbReference type="Pfam" id="PF10551">
    <property type="entry name" value="MULE"/>
    <property type="match status" value="1"/>
</dbReference>